<accession>A0A0W8FXN2</accession>
<evidence type="ECO:0000259" key="1">
    <source>
        <dbReference type="Pfam" id="PF06114"/>
    </source>
</evidence>
<dbReference type="EMBL" id="LNQE01000643">
    <property type="protein sequence ID" value="KUG25604.1"/>
    <property type="molecule type" value="Genomic_DNA"/>
</dbReference>
<dbReference type="AlphaFoldDB" id="A0A0W8FXN2"/>
<dbReference type="InterPro" id="IPR010359">
    <property type="entry name" value="IrrE_HExxH"/>
</dbReference>
<protein>
    <submittedName>
        <fullName evidence="2">Putative zn peptidase</fullName>
    </submittedName>
</protein>
<sequence length="252" mass="29078">MSLLAKANARKLLDKYCIEKPDELNLVKIANAEFLDVRIEKLEHCYGRISYKNDFGAITISTTIKDKGQEKFVLAHEMGHFFNERNKNQSVNCEGKSLVQNSGKEFDANVFAAELIMHEPWFQNFIKAKKLSSVLLSDIAEYFNTSLSSAAMRYAELGNTPTAIILTTNGIVKYSMINKYFPYRFIRNGMKVNNNSYTSDFYKGNEIPRTAEVITIEAWFLEDFNYKKDQFLMEQNIPMPSYNSCLTILWEK</sequence>
<organism evidence="2">
    <name type="scientific">hydrocarbon metagenome</name>
    <dbReference type="NCBI Taxonomy" id="938273"/>
    <lineage>
        <taxon>unclassified sequences</taxon>
        <taxon>metagenomes</taxon>
        <taxon>ecological metagenomes</taxon>
    </lineage>
</organism>
<gene>
    <name evidence="2" type="ORF">ASZ90_004571</name>
</gene>
<dbReference type="Pfam" id="PF06114">
    <property type="entry name" value="Peptidase_M78"/>
    <property type="match status" value="1"/>
</dbReference>
<dbReference type="Gene3D" id="1.10.10.2910">
    <property type="match status" value="1"/>
</dbReference>
<name>A0A0W8FXN2_9ZZZZ</name>
<reference evidence="2" key="1">
    <citation type="journal article" date="2015" name="Proc. Natl. Acad. Sci. U.S.A.">
        <title>Networks of energetic and metabolic interactions define dynamics in microbial communities.</title>
        <authorList>
            <person name="Embree M."/>
            <person name="Liu J.K."/>
            <person name="Al-Bassam M.M."/>
            <person name="Zengler K."/>
        </authorList>
    </citation>
    <scope>NUCLEOTIDE SEQUENCE</scope>
</reference>
<feature type="domain" description="IrrE N-terminal-like" evidence="1">
    <location>
        <begin position="37"/>
        <end position="153"/>
    </location>
</feature>
<evidence type="ECO:0000313" key="2">
    <source>
        <dbReference type="EMBL" id="KUG25604.1"/>
    </source>
</evidence>
<proteinExistence type="predicted"/>
<comment type="caution">
    <text evidence="2">The sequence shown here is derived from an EMBL/GenBank/DDBJ whole genome shotgun (WGS) entry which is preliminary data.</text>
</comment>